<feature type="coiled-coil region" evidence="1">
    <location>
        <begin position="42"/>
        <end position="108"/>
    </location>
</feature>
<evidence type="ECO:0000256" key="1">
    <source>
        <dbReference type="SAM" id="Coils"/>
    </source>
</evidence>
<organism evidence="2 3">
    <name type="scientific">Pectobacterium cacticida</name>
    <dbReference type="NCBI Taxonomy" id="69221"/>
    <lineage>
        <taxon>Bacteria</taxon>
        <taxon>Pseudomonadati</taxon>
        <taxon>Pseudomonadota</taxon>
        <taxon>Gammaproteobacteria</taxon>
        <taxon>Enterobacterales</taxon>
        <taxon>Pectobacteriaceae</taxon>
        <taxon>Pectobacterium</taxon>
    </lineage>
</organism>
<accession>A0ABZ2GEW9</accession>
<name>A0ABZ2GEW9_9GAMM</name>
<keyword evidence="3" id="KW-1185">Reference proteome</keyword>
<dbReference type="RefSeq" id="WP_264496467.1">
    <property type="nucleotide sequence ID" value="NZ_CP109947.1"/>
</dbReference>
<protein>
    <submittedName>
        <fullName evidence="2">Uncharacterized protein</fullName>
    </submittedName>
</protein>
<gene>
    <name evidence="2" type="ORF">QNA12_05980</name>
</gene>
<dbReference type="EMBL" id="CP125967">
    <property type="protein sequence ID" value="WWO39547.1"/>
    <property type="molecule type" value="Genomic_DNA"/>
</dbReference>
<proteinExistence type="predicted"/>
<sequence>MIALFKTYWPHLLILAAVTAFGYKFGHDVGKHAQQADLQATIKTLRDSIDKKTAQILAYEQDKRQAAEQHAAALQKAKEDTAAQRARADQLAAELLQTQAELSQANEQRKKDIPHAIKNDGHAFTGIGPDSLRLYRANLGYTDYSLSGTGQAPGGAALYSADATRTRGGLSPAGLLGHSGDYGEWCLTLRGKLEQLNKFYNDNKERSK</sequence>
<keyword evidence="1" id="KW-0175">Coiled coil</keyword>
<dbReference type="Proteomes" id="UP001379444">
    <property type="component" value="Chromosome"/>
</dbReference>
<evidence type="ECO:0000313" key="3">
    <source>
        <dbReference type="Proteomes" id="UP001379444"/>
    </source>
</evidence>
<evidence type="ECO:0000313" key="2">
    <source>
        <dbReference type="EMBL" id="WWO39547.1"/>
    </source>
</evidence>
<reference evidence="2 3" key="1">
    <citation type="journal article" date="2024" name="Front. Plant Sci.">
        <title>Comprehensive phenomic and genomic studies of the species, Pectobacterium cacticida and proposal for reclassification as Alcorniella cacticida comb. nov.</title>
        <authorList>
            <person name="Jonca J."/>
            <person name="Pirhonen M."/>
            <person name="Waleron M.M."/>
            <person name="Gawor J."/>
            <person name="Mrozik A."/>
            <person name="Smoktunowicz M."/>
            <person name="Waleron K."/>
            <person name="Waleron M."/>
        </authorList>
    </citation>
    <scope>NUCLEOTIDE SEQUENCE [LARGE SCALE GENOMIC DNA]</scope>
    <source>
        <strain evidence="2 3">DPMP6</strain>
    </source>
</reference>